<accession>A0ABQ6JJA0</accession>
<evidence type="ECO:0000256" key="1">
    <source>
        <dbReference type="SAM" id="MobiDB-lite"/>
    </source>
</evidence>
<comment type="caution">
    <text evidence="2">The sequence shown here is derived from an EMBL/GenBank/DDBJ whole genome shotgun (WGS) entry which is preliminary data.</text>
</comment>
<proteinExistence type="predicted"/>
<dbReference type="EMBL" id="BSUZ01000001">
    <property type="protein sequence ID" value="GMA87498.1"/>
    <property type="molecule type" value="Genomic_DNA"/>
</dbReference>
<keyword evidence="3" id="KW-1185">Reference proteome</keyword>
<evidence type="ECO:0000313" key="2">
    <source>
        <dbReference type="EMBL" id="GMA87498.1"/>
    </source>
</evidence>
<evidence type="ECO:0000313" key="3">
    <source>
        <dbReference type="Proteomes" id="UP001157017"/>
    </source>
</evidence>
<sequence length="98" mass="10598">MHRITSGTFRAWADTAARVGHCARPVRLRGRSTTIDASTDEVVGSYSSDAEPLGLLHVRCGNRREAVCPSCSRTYAADTFQAHPGRGSRRQGRPGDGQ</sequence>
<dbReference type="Pfam" id="PF20199">
    <property type="entry name" value="RepSA"/>
    <property type="match status" value="1"/>
</dbReference>
<dbReference type="InterPro" id="IPR046828">
    <property type="entry name" value="RepSA"/>
</dbReference>
<protein>
    <submittedName>
        <fullName evidence="2">Uncharacterized protein</fullName>
    </submittedName>
</protein>
<name>A0ABQ6JJA0_9ACTN</name>
<gene>
    <name evidence="2" type="ORF">GCM10025868_27480</name>
</gene>
<feature type="region of interest" description="Disordered" evidence="1">
    <location>
        <begin position="79"/>
        <end position="98"/>
    </location>
</feature>
<dbReference type="Proteomes" id="UP001157017">
    <property type="component" value="Unassembled WGS sequence"/>
</dbReference>
<organism evidence="2 3">
    <name type="scientific">Angustibacter aerolatus</name>
    <dbReference type="NCBI Taxonomy" id="1162965"/>
    <lineage>
        <taxon>Bacteria</taxon>
        <taxon>Bacillati</taxon>
        <taxon>Actinomycetota</taxon>
        <taxon>Actinomycetes</taxon>
        <taxon>Kineosporiales</taxon>
        <taxon>Kineosporiaceae</taxon>
    </lineage>
</organism>
<reference evidence="3" key="1">
    <citation type="journal article" date="2019" name="Int. J. Syst. Evol. Microbiol.">
        <title>The Global Catalogue of Microorganisms (GCM) 10K type strain sequencing project: providing services to taxonomists for standard genome sequencing and annotation.</title>
        <authorList>
            <consortium name="The Broad Institute Genomics Platform"/>
            <consortium name="The Broad Institute Genome Sequencing Center for Infectious Disease"/>
            <person name="Wu L."/>
            <person name="Ma J."/>
        </authorList>
    </citation>
    <scope>NUCLEOTIDE SEQUENCE [LARGE SCALE GENOMIC DNA]</scope>
    <source>
        <strain evidence="3">NBRC 108730</strain>
    </source>
</reference>